<keyword evidence="9" id="KW-0325">Glycoprotein</keyword>
<keyword evidence="6" id="KW-0735">Signal-anchor</keyword>
<evidence type="ECO:0000313" key="11">
    <source>
        <dbReference type="Proteomes" id="UP000002036"/>
    </source>
</evidence>
<dbReference type="PANTHER" id="PTHR31392:SF1">
    <property type="entry name" value="ALPHA-1,3-MANNOSYLTRANSFERASE MNN1-RELATED"/>
    <property type="match status" value="1"/>
</dbReference>
<evidence type="ECO:0000256" key="1">
    <source>
        <dbReference type="ARBA" id="ARBA00004606"/>
    </source>
</evidence>
<dbReference type="PANTHER" id="PTHR31392">
    <property type="entry name" value="ALPHA-1,3-MANNOSYLTRANSFERASE MNN1-RELATED"/>
    <property type="match status" value="1"/>
</dbReference>
<dbReference type="OMA" id="MYCAFIG"/>
<keyword evidence="11" id="KW-1185">Reference proteome</keyword>
<dbReference type="InterPro" id="IPR029044">
    <property type="entry name" value="Nucleotide-diphossugar_trans"/>
</dbReference>
<evidence type="ECO:0000256" key="4">
    <source>
        <dbReference type="ARBA" id="ARBA00022679"/>
    </source>
</evidence>
<dbReference type="GeneID" id="8294179"/>
<keyword evidence="7" id="KW-1133">Transmembrane helix</keyword>
<keyword evidence="4" id="KW-0808">Transferase</keyword>
<dbReference type="InParanoid" id="C5DNT5"/>
<evidence type="ECO:0000256" key="6">
    <source>
        <dbReference type="ARBA" id="ARBA00022968"/>
    </source>
</evidence>
<dbReference type="eggNOG" id="ENOG502RZ48">
    <property type="taxonomic scope" value="Eukaryota"/>
</dbReference>
<evidence type="ECO:0000256" key="9">
    <source>
        <dbReference type="ARBA" id="ARBA00023180"/>
    </source>
</evidence>
<dbReference type="EMBL" id="CU928171">
    <property type="protein sequence ID" value="CAR25446.1"/>
    <property type="molecule type" value="Genomic_DNA"/>
</dbReference>
<evidence type="ECO:0000256" key="7">
    <source>
        <dbReference type="ARBA" id="ARBA00022989"/>
    </source>
</evidence>
<evidence type="ECO:0000313" key="10">
    <source>
        <dbReference type="EMBL" id="CAR25446.1"/>
    </source>
</evidence>
<accession>C5DNT5</accession>
<proteinExistence type="inferred from homology"/>
<keyword evidence="5" id="KW-0812">Transmembrane</keyword>
<organism evidence="10 11">
    <name type="scientific">Lachancea thermotolerans (strain ATCC 56472 / CBS 6340 / NRRL Y-8284)</name>
    <name type="common">Yeast</name>
    <name type="synonym">Kluyveromyces thermotolerans</name>
    <dbReference type="NCBI Taxonomy" id="559295"/>
    <lineage>
        <taxon>Eukaryota</taxon>
        <taxon>Fungi</taxon>
        <taxon>Dikarya</taxon>
        <taxon>Ascomycota</taxon>
        <taxon>Saccharomycotina</taxon>
        <taxon>Saccharomycetes</taxon>
        <taxon>Saccharomycetales</taxon>
        <taxon>Saccharomycetaceae</taxon>
        <taxon>Lachancea</taxon>
    </lineage>
</organism>
<dbReference type="InterPro" id="IPR022751">
    <property type="entry name" value="Alpha_mannosyltransferase"/>
</dbReference>
<dbReference type="Pfam" id="PF11051">
    <property type="entry name" value="Mannosyl_trans3"/>
    <property type="match status" value="1"/>
</dbReference>
<comment type="similarity">
    <text evidence="2">Belongs to the MNN1/MNT family.</text>
</comment>
<sequence>MSLLTRKIYSARSWKRFAVLSLSTLVCFYVFQLANEKVSLRIPRYSAETGLSTVIGDETPTESPAAAEACAALFQSFLRQGSGWGMRSFSDRKSIFFSRRRVIQSVKYLRLYGHCFVTNLAPFDGIDYEELDSRLFPIFTRELPVFTRWDDTREDEATSVNEQENVKLEGSDLNQTLKLPFWRRAKDSMKDRGIVISFGEGGVSEVKMLLNVLRLLGNKLPIQLVHKGDVSAEAMQSISYVARNDVTKDAETNTHGFDLPQEIWFVNAKRGIKNGHHDLFKRFSNKWIASLFNSFDEMILMDSDAVPFMNPERFFDLVGYQETGAFFFKDRLIDEYLKTSDLKFYKKLLPTEEESKVFGIPSSTEKTTQNDFFKAGYKHLMESGVVVIKRSDHLPGLLISTALQLWKETSEPVYGDKELFWLGQSISGNENYRFNKNAAGALGILNRDEKRALNYTCSTQLAHFDEKLRLLWINGGLRNCKKPSWYFDFGKQKSLRRKFKSPAELEDYFKAPIDVDGAVIPARSKNSLYQNLRGKKAGFEKCPKMGCDGAFWSAFDSLNSYGGETIRFNPSFIKEIGQVIHSWNLEYS</sequence>
<dbReference type="HOGENOM" id="CLU_015387_0_1_1"/>
<evidence type="ECO:0000256" key="3">
    <source>
        <dbReference type="ARBA" id="ARBA00022676"/>
    </source>
</evidence>
<dbReference type="GO" id="GO:0006493">
    <property type="term" value="P:protein O-linked glycosylation"/>
    <property type="evidence" value="ECO:0007669"/>
    <property type="project" value="TreeGrafter"/>
</dbReference>
<keyword evidence="8" id="KW-0472">Membrane</keyword>
<dbReference type="OrthoDB" id="430354at2759"/>
<gene>
    <name evidence="10" type="ordered locus">KLTH0G19690g</name>
</gene>
<dbReference type="KEGG" id="lth:KLTH0G19690g"/>
<dbReference type="Proteomes" id="UP000002036">
    <property type="component" value="Chromosome G"/>
</dbReference>
<keyword evidence="3" id="KW-0328">Glycosyltransferase</keyword>
<protein>
    <submittedName>
        <fullName evidence="10">KLTH0G19690p</fullName>
    </submittedName>
</protein>
<evidence type="ECO:0000256" key="2">
    <source>
        <dbReference type="ARBA" id="ARBA00009105"/>
    </source>
</evidence>
<comment type="subcellular location">
    <subcellularLocation>
        <location evidence="1">Membrane</location>
        <topology evidence="1">Single-pass type II membrane protein</topology>
    </subcellularLocation>
</comment>
<dbReference type="SUPFAM" id="SSF53448">
    <property type="entry name" value="Nucleotide-diphospho-sugar transferases"/>
    <property type="match status" value="1"/>
</dbReference>
<dbReference type="GO" id="GO:0005794">
    <property type="term" value="C:Golgi apparatus"/>
    <property type="evidence" value="ECO:0007669"/>
    <property type="project" value="TreeGrafter"/>
</dbReference>
<evidence type="ECO:0000256" key="8">
    <source>
        <dbReference type="ARBA" id="ARBA00023136"/>
    </source>
</evidence>
<dbReference type="GO" id="GO:0016020">
    <property type="term" value="C:membrane"/>
    <property type="evidence" value="ECO:0007669"/>
    <property type="project" value="UniProtKB-SubCell"/>
</dbReference>
<dbReference type="AlphaFoldDB" id="C5DNT5"/>
<dbReference type="RefSeq" id="XP_002555883.1">
    <property type="nucleotide sequence ID" value="XM_002555837.1"/>
</dbReference>
<evidence type="ECO:0000256" key="5">
    <source>
        <dbReference type="ARBA" id="ARBA00022692"/>
    </source>
</evidence>
<name>C5DNT5_LACTC</name>
<reference evidence="10 11" key="1">
    <citation type="journal article" date="2009" name="Genome Res.">
        <title>Comparative genomics of protoploid Saccharomycetaceae.</title>
        <authorList>
            <consortium name="The Genolevures Consortium"/>
            <person name="Souciet J.-L."/>
            <person name="Dujon B."/>
            <person name="Gaillardin C."/>
            <person name="Johnston M."/>
            <person name="Baret P.V."/>
            <person name="Cliften P."/>
            <person name="Sherman D.J."/>
            <person name="Weissenbach J."/>
            <person name="Westhof E."/>
            <person name="Wincker P."/>
            <person name="Jubin C."/>
            <person name="Poulain J."/>
            <person name="Barbe V."/>
            <person name="Segurens B."/>
            <person name="Artiguenave F."/>
            <person name="Anthouard V."/>
            <person name="Vacherie B."/>
            <person name="Val M.-E."/>
            <person name="Fulton R.S."/>
            <person name="Minx P."/>
            <person name="Wilson R."/>
            <person name="Durrens P."/>
            <person name="Jean G."/>
            <person name="Marck C."/>
            <person name="Martin T."/>
            <person name="Nikolski M."/>
            <person name="Rolland T."/>
            <person name="Seret M.-L."/>
            <person name="Casaregola S."/>
            <person name="Despons L."/>
            <person name="Fairhead C."/>
            <person name="Fischer G."/>
            <person name="Lafontaine I."/>
            <person name="Leh V."/>
            <person name="Lemaire M."/>
            <person name="de Montigny J."/>
            <person name="Neuveglise C."/>
            <person name="Thierry A."/>
            <person name="Blanc-Lenfle I."/>
            <person name="Bleykasten C."/>
            <person name="Diffels J."/>
            <person name="Fritsch E."/>
            <person name="Frangeul L."/>
            <person name="Goeffon A."/>
            <person name="Jauniaux N."/>
            <person name="Kachouri-Lafond R."/>
            <person name="Payen C."/>
            <person name="Potier S."/>
            <person name="Pribylova L."/>
            <person name="Ozanne C."/>
            <person name="Richard G.-F."/>
            <person name="Sacerdot C."/>
            <person name="Straub M.-L."/>
            <person name="Talla E."/>
        </authorList>
    </citation>
    <scope>NUCLEOTIDE SEQUENCE [LARGE SCALE GENOMIC DNA]</scope>
    <source>
        <strain evidence="11">ATCC 56472 / CBS 6340 / NRRL Y-8284</strain>
    </source>
</reference>
<dbReference type="GO" id="GO:0000033">
    <property type="term" value="F:alpha-1,3-mannosyltransferase activity"/>
    <property type="evidence" value="ECO:0007669"/>
    <property type="project" value="TreeGrafter"/>
</dbReference>